<sequence>MKCQAAQAAWSHFSHTIKSPVPSASESGTLHYGNIQRIIGSRGREGEDMPESRRNVGPAARCYQQSKTFDACRLDLPDTGAGSCRVLNTRPATGGYRGLEDKRPVAQPSVSWKDS</sequence>
<dbReference type="AlphaFoldDB" id="A0A084WPM9"/>
<dbReference type="Proteomes" id="UP000030765">
    <property type="component" value="Unassembled WGS sequence"/>
</dbReference>
<name>A0A084WPM9_ANOSI</name>
<evidence type="ECO:0000256" key="1">
    <source>
        <dbReference type="SAM" id="MobiDB-lite"/>
    </source>
</evidence>
<feature type="region of interest" description="Disordered" evidence="1">
    <location>
        <begin position="90"/>
        <end position="115"/>
    </location>
</feature>
<reference evidence="2 4" key="1">
    <citation type="journal article" date="2014" name="BMC Genomics">
        <title>Genome sequence of Anopheles sinensis provides insight into genetics basis of mosquito competence for malaria parasites.</title>
        <authorList>
            <person name="Zhou D."/>
            <person name="Zhang D."/>
            <person name="Ding G."/>
            <person name="Shi L."/>
            <person name="Hou Q."/>
            <person name="Ye Y."/>
            <person name="Xu Y."/>
            <person name="Zhou H."/>
            <person name="Xiong C."/>
            <person name="Li S."/>
            <person name="Yu J."/>
            <person name="Hong S."/>
            <person name="Yu X."/>
            <person name="Zou P."/>
            <person name="Chen C."/>
            <person name="Chang X."/>
            <person name="Wang W."/>
            <person name="Lv Y."/>
            <person name="Sun Y."/>
            <person name="Ma L."/>
            <person name="Shen B."/>
            <person name="Zhu C."/>
        </authorList>
    </citation>
    <scope>NUCLEOTIDE SEQUENCE [LARGE SCALE GENOMIC DNA]</scope>
</reference>
<dbReference type="VEuPathDB" id="VectorBase:ASIC020278"/>
<dbReference type="EnsemblMetazoa" id="ASIC020278-RA">
    <property type="protein sequence ID" value="ASIC020278-PA"/>
    <property type="gene ID" value="ASIC020278"/>
</dbReference>
<dbReference type="EMBL" id="ATLV01025104">
    <property type="status" value="NOT_ANNOTATED_CDS"/>
    <property type="molecule type" value="Genomic_DNA"/>
</dbReference>
<reference evidence="3" key="2">
    <citation type="submission" date="2020-05" db="UniProtKB">
        <authorList>
            <consortium name="EnsemblMetazoa"/>
        </authorList>
    </citation>
    <scope>IDENTIFICATION</scope>
</reference>
<keyword evidence="2" id="KW-0808">Transferase</keyword>
<gene>
    <name evidence="2" type="ORF">ZHAS_00020278</name>
</gene>
<evidence type="ECO:0000313" key="3">
    <source>
        <dbReference type="EnsemblMetazoa" id="ASIC020278-PA"/>
    </source>
</evidence>
<proteinExistence type="predicted"/>
<accession>A0A084WPM9</accession>
<keyword evidence="4" id="KW-1185">Reference proteome</keyword>
<protein>
    <submittedName>
        <fullName evidence="2 3">Sensor histidine kinase</fullName>
    </submittedName>
</protein>
<keyword evidence="2" id="KW-0418">Kinase</keyword>
<evidence type="ECO:0000313" key="4">
    <source>
        <dbReference type="Proteomes" id="UP000030765"/>
    </source>
</evidence>
<evidence type="ECO:0000313" key="2">
    <source>
        <dbReference type="EMBL" id="KFB52173.1"/>
    </source>
</evidence>
<dbReference type="GO" id="GO:0016301">
    <property type="term" value="F:kinase activity"/>
    <property type="evidence" value="ECO:0007669"/>
    <property type="project" value="UniProtKB-KW"/>
</dbReference>
<organism evidence="2">
    <name type="scientific">Anopheles sinensis</name>
    <name type="common">Mosquito</name>
    <dbReference type="NCBI Taxonomy" id="74873"/>
    <lineage>
        <taxon>Eukaryota</taxon>
        <taxon>Metazoa</taxon>
        <taxon>Ecdysozoa</taxon>
        <taxon>Arthropoda</taxon>
        <taxon>Hexapoda</taxon>
        <taxon>Insecta</taxon>
        <taxon>Pterygota</taxon>
        <taxon>Neoptera</taxon>
        <taxon>Endopterygota</taxon>
        <taxon>Diptera</taxon>
        <taxon>Nematocera</taxon>
        <taxon>Culicoidea</taxon>
        <taxon>Culicidae</taxon>
        <taxon>Anophelinae</taxon>
        <taxon>Anopheles</taxon>
    </lineage>
</organism>
<dbReference type="EMBL" id="KE525369">
    <property type="protein sequence ID" value="KFB52173.1"/>
    <property type="molecule type" value="Genomic_DNA"/>
</dbReference>